<dbReference type="RefSeq" id="WP_094946351.1">
    <property type="nucleotide sequence ID" value="NZ_NLFK01000005.1"/>
</dbReference>
<reference evidence="3 5" key="2">
    <citation type="submission" date="2018-06" db="EMBL/GenBank/DDBJ databases">
        <authorList>
            <consortium name="Pathogen Informatics"/>
            <person name="Doyle S."/>
        </authorList>
    </citation>
    <scope>NUCLEOTIDE SEQUENCE [LARGE SCALE GENOMIC DNA]</scope>
    <source>
        <strain evidence="3 5">NCTC10851</strain>
    </source>
</reference>
<proteinExistence type="predicted"/>
<dbReference type="SUPFAM" id="SSF47413">
    <property type="entry name" value="lambda repressor-like DNA-binding domains"/>
    <property type="match status" value="1"/>
</dbReference>
<evidence type="ECO:0000259" key="1">
    <source>
        <dbReference type="PROSITE" id="PS50943"/>
    </source>
</evidence>
<dbReference type="Gene3D" id="1.10.260.40">
    <property type="entry name" value="lambda repressor-like DNA-binding domains"/>
    <property type="match status" value="1"/>
</dbReference>
<keyword evidence="4" id="KW-1185">Reference proteome</keyword>
<name>A0A263HD78_9PAST</name>
<dbReference type="AlphaFoldDB" id="A0A263HD78"/>
<dbReference type="EMBL" id="UFSB01000001">
    <property type="protein sequence ID" value="SUU36597.1"/>
    <property type="molecule type" value="Genomic_DNA"/>
</dbReference>
<accession>A0A263HD78</accession>
<dbReference type="OrthoDB" id="5678898at2"/>
<dbReference type="PROSITE" id="PS50943">
    <property type="entry name" value="HTH_CROC1"/>
    <property type="match status" value="1"/>
</dbReference>
<protein>
    <submittedName>
        <fullName evidence="2">Transcriptional regulator</fullName>
    </submittedName>
    <submittedName>
        <fullName evidence="3">Transcriptional repressor DicA</fullName>
    </submittedName>
</protein>
<dbReference type="CDD" id="cd00093">
    <property type="entry name" value="HTH_XRE"/>
    <property type="match status" value="1"/>
</dbReference>
<reference evidence="2 4" key="1">
    <citation type="submission" date="2017-07" db="EMBL/GenBank/DDBJ databases">
        <title>Virulence factors identified in Actinobacillus seminis.</title>
        <authorList>
            <person name="Negrete-Abascal E."/>
            <person name="Vaca-Pacheco S."/>
            <person name="Montes-Garcia F."/>
            <person name="Leyto-Gil A.M."/>
            <person name="Fragoso-Garcia E."/>
            <person name="Carvente-Garcia R."/>
            <person name="Perez-Agueros S."/>
            <person name="Castelan-Sanchez H.G."/>
            <person name="Garcia-Molina A."/>
            <person name="Villamar T.E."/>
            <person name="Vazquez-Cruz C."/>
        </authorList>
    </citation>
    <scope>NUCLEOTIDE SEQUENCE [LARGE SCALE GENOMIC DNA]</scope>
    <source>
        <strain evidence="2 4">ATCC 15768</strain>
    </source>
</reference>
<dbReference type="Pfam" id="PF01381">
    <property type="entry name" value="HTH_3"/>
    <property type="match status" value="1"/>
</dbReference>
<gene>
    <name evidence="2" type="ORF">CFY87_06085</name>
    <name evidence="3" type="ORF">NCTC10851_01280</name>
</gene>
<feature type="domain" description="HTH cro/C1-type" evidence="1">
    <location>
        <begin position="79"/>
        <end position="131"/>
    </location>
</feature>
<evidence type="ECO:0000313" key="4">
    <source>
        <dbReference type="Proteomes" id="UP000215738"/>
    </source>
</evidence>
<dbReference type="GO" id="GO:0003677">
    <property type="term" value="F:DNA binding"/>
    <property type="evidence" value="ECO:0007669"/>
    <property type="project" value="InterPro"/>
</dbReference>
<dbReference type="Proteomes" id="UP000254507">
    <property type="component" value="Unassembled WGS sequence"/>
</dbReference>
<dbReference type="Proteomes" id="UP000215738">
    <property type="component" value="Unassembled WGS sequence"/>
</dbReference>
<evidence type="ECO:0000313" key="3">
    <source>
        <dbReference type="EMBL" id="SUU36597.1"/>
    </source>
</evidence>
<dbReference type="InterPro" id="IPR010982">
    <property type="entry name" value="Lambda_DNA-bd_dom_sf"/>
</dbReference>
<sequence length="133" mass="15302">MSNLQYINDSNGKPLFVILPIEQFEEMELLSRFAIESKEEQAQWEDIPVEANKADEQGDTIPNEIVNIMINEDVSLLGAWRIYRKLSQYDVAKQTGLTQSAISQAERKESKPQRKTLERLAKVYDCKPTQLTL</sequence>
<evidence type="ECO:0000313" key="2">
    <source>
        <dbReference type="EMBL" id="OZN24898.1"/>
    </source>
</evidence>
<dbReference type="InParanoid" id="A0A263HD78"/>
<evidence type="ECO:0000313" key="5">
    <source>
        <dbReference type="Proteomes" id="UP000254507"/>
    </source>
</evidence>
<dbReference type="SMART" id="SM00530">
    <property type="entry name" value="HTH_XRE"/>
    <property type="match status" value="1"/>
</dbReference>
<organism evidence="3 5">
    <name type="scientific">Actinobacillus seminis</name>
    <dbReference type="NCBI Taxonomy" id="722"/>
    <lineage>
        <taxon>Bacteria</taxon>
        <taxon>Pseudomonadati</taxon>
        <taxon>Pseudomonadota</taxon>
        <taxon>Gammaproteobacteria</taxon>
        <taxon>Pasteurellales</taxon>
        <taxon>Pasteurellaceae</taxon>
        <taxon>Actinobacillus</taxon>
    </lineage>
</organism>
<dbReference type="EMBL" id="NLFK01000005">
    <property type="protein sequence ID" value="OZN24898.1"/>
    <property type="molecule type" value="Genomic_DNA"/>
</dbReference>
<dbReference type="InterPro" id="IPR001387">
    <property type="entry name" value="Cro/C1-type_HTH"/>
</dbReference>